<keyword evidence="2" id="KW-1185">Reference proteome</keyword>
<organism evidence="1 2">
    <name type="scientific">Eumeta variegata</name>
    <name type="common">Bagworm moth</name>
    <name type="synonym">Eumeta japonica</name>
    <dbReference type="NCBI Taxonomy" id="151549"/>
    <lineage>
        <taxon>Eukaryota</taxon>
        <taxon>Metazoa</taxon>
        <taxon>Ecdysozoa</taxon>
        <taxon>Arthropoda</taxon>
        <taxon>Hexapoda</taxon>
        <taxon>Insecta</taxon>
        <taxon>Pterygota</taxon>
        <taxon>Neoptera</taxon>
        <taxon>Endopterygota</taxon>
        <taxon>Lepidoptera</taxon>
        <taxon>Glossata</taxon>
        <taxon>Ditrysia</taxon>
        <taxon>Tineoidea</taxon>
        <taxon>Psychidae</taxon>
        <taxon>Oiketicinae</taxon>
        <taxon>Eumeta</taxon>
    </lineage>
</organism>
<dbReference type="Proteomes" id="UP000299102">
    <property type="component" value="Unassembled WGS sequence"/>
</dbReference>
<proteinExistence type="predicted"/>
<gene>
    <name evidence="1" type="ORF">EVAR_9265_1</name>
</gene>
<reference evidence="1 2" key="1">
    <citation type="journal article" date="2019" name="Commun. Biol.">
        <title>The bagworm genome reveals a unique fibroin gene that provides high tensile strength.</title>
        <authorList>
            <person name="Kono N."/>
            <person name="Nakamura H."/>
            <person name="Ohtoshi R."/>
            <person name="Tomita M."/>
            <person name="Numata K."/>
            <person name="Arakawa K."/>
        </authorList>
    </citation>
    <scope>NUCLEOTIDE SEQUENCE [LARGE SCALE GENOMIC DNA]</scope>
</reference>
<protein>
    <submittedName>
        <fullName evidence="1">Uncharacterized protein</fullName>
    </submittedName>
</protein>
<accession>A0A4C1TLV1</accession>
<evidence type="ECO:0000313" key="1">
    <source>
        <dbReference type="EMBL" id="GBP15482.1"/>
    </source>
</evidence>
<evidence type="ECO:0000313" key="2">
    <source>
        <dbReference type="Proteomes" id="UP000299102"/>
    </source>
</evidence>
<dbReference type="EMBL" id="BGZK01000072">
    <property type="protein sequence ID" value="GBP15482.1"/>
    <property type="molecule type" value="Genomic_DNA"/>
</dbReference>
<sequence>MSIYYALAGWSGNREDERTKRKREKEKTPPDRYRYGVESIRISYFASITIPLLPAAGSSFNCTPESSAVTALSDSGRAARGRKLSQ</sequence>
<name>A0A4C1TLV1_EUMVA</name>
<comment type="caution">
    <text evidence="1">The sequence shown here is derived from an EMBL/GenBank/DDBJ whole genome shotgun (WGS) entry which is preliminary data.</text>
</comment>
<dbReference type="AlphaFoldDB" id="A0A4C1TLV1"/>